<dbReference type="UniPathway" id="UPA00219"/>
<dbReference type="Pfam" id="PF00905">
    <property type="entry name" value="Transpeptidase"/>
    <property type="match status" value="1"/>
</dbReference>
<evidence type="ECO:0000256" key="9">
    <source>
        <dbReference type="ARBA" id="ARBA00023268"/>
    </source>
</evidence>
<dbReference type="Pfam" id="PF06832">
    <property type="entry name" value="BiPBP_C"/>
    <property type="match status" value="1"/>
</dbReference>
<dbReference type="GO" id="GO:0004180">
    <property type="term" value="F:carboxypeptidase activity"/>
    <property type="evidence" value="ECO:0007669"/>
    <property type="project" value="UniProtKB-KW"/>
</dbReference>
<dbReference type="GO" id="GO:0009252">
    <property type="term" value="P:peptidoglycan biosynthetic process"/>
    <property type="evidence" value="ECO:0007669"/>
    <property type="project" value="UniProtKB-UniPathway"/>
</dbReference>
<comment type="caution">
    <text evidence="15">The sequence shown here is derived from an EMBL/GenBank/DDBJ whole genome shotgun (WGS) entry which is preliminary data.</text>
</comment>
<protein>
    <recommendedName>
        <fullName evidence="10">peptidoglycan glycosyltransferase</fullName>
        <ecNumber evidence="10">2.4.99.28</ecNumber>
    </recommendedName>
</protein>
<keyword evidence="9" id="KW-0511">Multifunctional enzyme</keyword>
<dbReference type="InterPro" id="IPR001460">
    <property type="entry name" value="PCN-bd_Tpept"/>
</dbReference>
<keyword evidence="6" id="KW-0328">Glycosyltransferase</keyword>
<evidence type="ECO:0000259" key="12">
    <source>
        <dbReference type="Pfam" id="PF00905"/>
    </source>
</evidence>
<name>A0A397P810_9SPHN</name>
<dbReference type="Proteomes" id="UP000266568">
    <property type="component" value="Unassembled WGS sequence"/>
</dbReference>
<evidence type="ECO:0000313" key="16">
    <source>
        <dbReference type="Proteomes" id="UP000266568"/>
    </source>
</evidence>
<dbReference type="GO" id="GO:0008658">
    <property type="term" value="F:penicillin binding"/>
    <property type="evidence" value="ECO:0007669"/>
    <property type="project" value="InterPro"/>
</dbReference>
<dbReference type="InterPro" id="IPR036950">
    <property type="entry name" value="PBP_transglycosylase"/>
</dbReference>
<dbReference type="EC" id="2.4.99.28" evidence="10"/>
<dbReference type="InterPro" id="IPR009647">
    <property type="entry name" value="PBP_C"/>
</dbReference>
<evidence type="ECO:0000256" key="2">
    <source>
        <dbReference type="ARBA" id="ARBA00007090"/>
    </source>
</evidence>
<dbReference type="Gene3D" id="3.40.710.10">
    <property type="entry name" value="DD-peptidase/beta-lactamase superfamily"/>
    <property type="match status" value="1"/>
</dbReference>
<dbReference type="InterPro" id="IPR011815">
    <property type="entry name" value="PBP_1c"/>
</dbReference>
<comment type="pathway">
    <text evidence="1">Cell wall biogenesis; peptidoglycan biosynthesis.</text>
</comment>
<dbReference type="InterPro" id="IPR023346">
    <property type="entry name" value="Lysozyme-like_dom_sf"/>
</dbReference>
<sequence length="740" mass="80011">MRFAKSPFVLSLSKHRSFFARWRERAALRQAQGERWKWDGPRLALCAILLIAALVAIGDYVTRPPLLPSYKTVKAAWHPSEAWLYDRNGHLIDSVRVDFQVRRLAWTPLDKVSPMMRDTLIASEDQRFRRHHGVDWLAVIGAVRDRIEGRRGRGASTLTMQLAGFLSPGLAAPGARGWLDKLRQMRAAREIEAHWSKDEILEAYLNLAGFRGEAQGIGAAALGLFGKTPDAIGRDDALLLTALLPDPQGSADAVARRACALGHGRVPCDRLEAAAWGMLAPARSLQLDPELAPHLAVKLLTKAGMRLTSTIDARFQRIATASLARQLHGLAGRARDGAVIVVDNATGDVLAYVGGAGTASTAPAVDAADSYRQAGSTLKPFLYADAIEKGYLTAASILDDSPVQLDTASGLYVPQDYDRAFKGPVSARTALAGSLNVPAVRTLVLVGVDQFRDRLWDTGYRGLTEDGQYYGYSLALGSAEVTLMQQVAAFRSLAEGGRWSPLRLTEDDPEAEPRAITTPAAAWIVGDMLADPNARVATFGLDNALRLPFWAAVKTGTSKAMRDNWCIGYSTRYTVGVWVGNKEGDPMRAVSGTSGAAPVWRDVMLAIHDGARPRAPERPGRVVAQRVAFTGTAEQPRTDYFIAGTGQTRIATAPATARRPHITNPVSGSVYAIDPDIPIDRQRLAIGVSGEVTAHRLTLDGRELGAADTNPLIFAAPGKHRLRLVDLGGDVVDQVLFTVR</sequence>
<dbReference type="InterPro" id="IPR050396">
    <property type="entry name" value="Glycosyltr_51/Transpeptidase"/>
</dbReference>
<evidence type="ECO:0000256" key="3">
    <source>
        <dbReference type="ARBA" id="ARBA00007739"/>
    </source>
</evidence>
<evidence type="ECO:0000256" key="10">
    <source>
        <dbReference type="ARBA" id="ARBA00044770"/>
    </source>
</evidence>
<keyword evidence="16" id="KW-1185">Reference proteome</keyword>
<dbReference type="NCBIfam" id="TIGR02073">
    <property type="entry name" value="PBP_1c"/>
    <property type="match status" value="1"/>
</dbReference>
<proteinExistence type="inferred from homology"/>
<evidence type="ECO:0000256" key="11">
    <source>
        <dbReference type="ARBA" id="ARBA00049902"/>
    </source>
</evidence>
<keyword evidence="7" id="KW-0808">Transferase</keyword>
<evidence type="ECO:0000256" key="1">
    <source>
        <dbReference type="ARBA" id="ARBA00004752"/>
    </source>
</evidence>
<reference evidence="15 16" key="1">
    <citation type="submission" date="2018-08" db="EMBL/GenBank/DDBJ databases">
        <title>Genomic Encyclopedia of Type Strains, Phase IV (KMG-IV): sequencing the most valuable type-strain genomes for metagenomic binning, comparative biology and taxonomic classification.</title>
        <authorList>
            <person name="Goeker M."/>
        </authorList>
    </citation>
    <scope>NUCLEOTIDE SEQUENCE [LARGE SCALE GENOMIC DNA]</scope>
    <source>
        <strain evidence="15 16">DSM 25527</strain>
    </source>
</reference>
<evidence type="ECO:0000256" key="5">
    <source>
        <dbReference type="ARBA" id="ARBA00022670"/>
    </source>
</evidence>
<dbReference type="InterPro" id="IPR012338">
    <property type="entry name" value="Beta-lactam/transpept-like"/>
</dbReference>
<dbReference type="SUPFAM" id="SSF56601">
    <property type="entry name" value="beta-lactamase/transpeptidase-like"/>
    <property type="match status" value="1"/>
</dbReference>
<dbReference type="Gene3D" id="1.10.3810.10">
    <property type="entry name" value="Biosynthetic peptidoglycan transglycosylase-like"/>
    <property type="match status" value="1"/>
</dbReference>
<dbReference type="GO" id="GO:0030288">
    <property type="term" value="C:outer membrane-bounded periplasmic space"/>
    <property type="evidence" value="ECO:0007669"/>
    <property type="project" value="TreeGrafter"/>
</dbReference>
<dbReference type="SUPFAM" id="SSF53955">
    <property type="entry name" value="Lysozyme-like"/>
    <property type="match status" value="1"/>
</dbReference>
<keyword evidence="8" id="KW-0378">Hydrolase</keyword>
<evidence type="ECO:0000259" key="13">
    <source>
        <dbReference type="Pfam" id="PF00912"/>
    </source>
</evidence>
<organism evidence="15 16">
    <name type="scientific">Hephaestia caeni</name>
    <dbReference type="NCBI Taxonomy" id="645617"/>
    <lineage>
        <taxon>Bacteria</taxon>
        <taxon>Pseudomonadati</taxon>
        <taxon>Pseudomonadota</taxon>
        <taxon>Alphaproteobacteria</taxon>
        <taxon>Sphingomonadales</taxon>
        <taxon>Sphingomonadaceae</taxon>
        <taxon>Hephaestia</taxon>
    </lineage>
</organism>
<comment type="catalytic activity">
    <reaction evidence="11">
        <text>[GlcNAc-(1-&gt;4)-Mur2Ac(oyl-L-Ala-gamma-D-Glu-L-Lys-D-Ala-D-Ala)](n)-di-trans,octa-cis-undecaprenyl diphosphate + beta-D-GlcNAc-(1-&gt;4)-Mur2Ac(oyl-L-Ala-gamma-D-Glu-L-Lys-D-Ala-D-Ala)-di-trans,octa-cis-undecaprenyl diphosphate = [GlcNAc-(1-&gt;4)-Mur2Ac(oyl-L-Ala-gamma-D-Glu-L-Lys-D-Ala-D-Ala)](n+1)-di-trans,octa-cis-undecaprenyl diphosphate + di-trans,octa-cis-undecaprenyl diphosphate + H(+)</text>
        <dbReference type="Rhea" id="RHEA:23708"/>
        <dbReference type="Rhea" id="RHEA-COMP:9602"/>
        <dbReference type="Rhea" id="RHEA-COMP:9603"/>
        <dbReference type="ChEBI" id="CHEBI:15378"/>
        <dbReference type="ChEBI" id="CHEBI:58405"/>
        <dbReference type="ChEBI" id="CHEBI:60033"/>
        <dbReference type="ChEBI" id="CHEBI:78435"/>
        <dbReference type="EC" id="2.4.99.28"/>
    </reaction>
</comment>
<feature type="domain" description="Penicillin-binding C-terminal" evidence="14">
    <location>
        <begin position="653"/>
        <end position="735"/>
    </location>
</feature>
<evidence type="ECO:0000256" key="6">
    <source>
        <dbReference type="ARBA" id="ARBA00022676"/>
    </source>
</evidence>
<evidence type="ECO:0000259" key="14">
    <source>
        <dbReference type="Pfam" id="PF06832"/>
    </source>
</evidence>
<dbReference type="PANTHER" id="PTHR32282">
    <property type="entry name" value="BINDING PROTEIN TRANSPEPTIDASE, PUTATIVE-RELATED"/>
    <property type="match status" value="1"/>
</dbReference>
<comment type="similarity">
    <text evidence="3">In the N-terminal section; belongs to the glycosyltransferase 51 family.</text>
</comment>
<evidence type="ECO:0000256" key="7">
    <source>
        <dbReference type="ARBA" id="ARBA00022679"/>
    </source>
</evidence>
<keyword evidence="4" id="KW-0121">Carboxypeptidase</keyword>
<comment type="similarity">
    <text evidence="2">In the C-terminal section; belongs to the transpeptidase family.</text>
</comment>
<accession>A0A397P810</accession>
<evidence type="ECO:0000256" key="4">
    <source>
        <dbReference type="ARBA" id="ARBA00022645"/>
    </source>
</evidence>
<feature type="domain" description="Penicillin-binding protein transpeptidase" evidence="12">
    <location>
        <begin position="337"/>
        <end position="589"/>
    </location>
</feature>
<dbReference type="EMBL" id="QXDC01000003">
    <property type="protein sequence ID" value="RIA44463.1"/>
    <property type="molecule type" value="Genomic_DNA"/>
</dbReference>
<dbReference type="GO" id="GO:0008955">
    <property type="term" value="F:peptidoglycan glycosyltransferase activity"/>
    <property type="evidence" value="ECO:0007669"/>
    <property type="project" value="UniProtKB-EC"/>
</dbReference>
<dbReference type="PANTHER" id="PTHR32282:SF15">
    <property type="entry name" value="PENICILLIN-BINDING PROTEIN 1C"/>
    <property type="match status" value="1"/>
</dbReference>
<dbReference type="InterPro" id="IPR001264">
    <property type="entry name" value="Glyco_trans_51"/>
</dbReference>
<evidence type="ECO:0000256" key="8">
    <source>
        <dbReference type="ARBA" id="ARBA00022801"/>
    </source>
</evidence>
<keyword evidence="5" id="KW-0645">Protease</keyword>
<dbReference type="AlphaFoldDB" id="A0A397P810"/>
<evidence type="ECO:0000313" key="15">
    <source>
        <dbReference type="EMBL" id="RIA44463.1"/>
    </source>
</evidence>
<gene>
    <name evidence="15" type="ORF">DFR49_2708</name>
</gene>
<dbReference type="GO" id="GO:0006508">
    <property type="term" value="P:proteolysis"/>
    <property type="evidence" value="ECO:0007669"/>
    <property type="project" value="UniProtKB-KW"/>
</dbReference>
<feature type="domain" description="Glycosyl transferase family 51" evidence="13">
    <location>
        <begin position="100"/>
        <end position="250"/>
    </location>
</feature>
<dbReference type="Pfam" id="PF00912">
    <property type="entry name" value="Transgly"/>
    <property type="match status" value="1"/>
</dbReference>